<gene>
    <name evidence="4" type="primary">RvY_00592-1</name>
    <name evidence="4" type="synonym">RvY_00592.1</name>
    <name evidence="4" type="ORF">RvY_00592</name>
</gene>
<keyword evidence="1" id="KW-0175">Coiled coil</keyword>
<proteinExistence type="predicted"/>
<feature type="coiled-coil region" evidence="1">
    <location>
        <begin position="48"/>
        <end position="178"/>
    </location>
</feature>
<feature type="compositionally biased region" description="Basic and acidic residues" evidence="2">
    <location>
        <begin position="206"/>
        <end position="220"/>
    </location>
</feature>
<keyword evidence="3" id="KW-0472">Membrane</keyword>
<dbReference type="Proteomes" id="UP000186922">
    <property type="component" value="Unassembled WGS sequence"/>
</dbReference>
<sequence length="464" mass="52222">MDGELISADELSDTSTEIMKCFQTLHGTADETILSQLASVVLKIHSQAVNMANRLEDNQDRISLLQRQVEEFERNNGDLRTALRIDREQHEQTVSKIDADFSKELGAYKKELEKMKTENRNVKAMNDRLMAEVQELEAACLRNETLTKESIDELEKTKKELEETQDALDEARRSERKALKIVVDSASQTSVEVTFGLLPPMDPEDTDGKRKVGDRNEGKGSGDNSEYEDIDESQNSSTSEEAEDDDEEEGARRRRSKCPSVDEKKFHNSSCFRFGHRDVDSDETILKRGMEEGESGIEEEEHSLEEELSAVGKSEVQFDEDSNKSDQLVEGQMEENSEGEPKEPDFSESEDETIELAHDAILNSVHKLVAMSDRVMDHIDDVDGPTELEKLFSGCVAKRTEVRKGGSSSNGAGKGKKNSFVQCCGMVLFVAGLYLLCDFLCERYLGFGIFRLTRRRPGYTTAMF</sequence>
<organism evidence="4 5">
    <name type="scientific">Ramazzottius varieornatus</name>
    <name type="common">Water bear</name>
    <name type="synonym">Tardigrade</name>
    <dbReference type="NCBI Taxonomy" id="947166"/>
    <lineage>
        <taxon>Eukaryota</taxon>
        <taxon>Metazoa</taxon>
        <taxon>Ecdysozoa</taxon>
        <taxon>Tardigrada</taxon>
        <taxon>Eutardigrada</taxon>
        <taxon>Parachela</taxon>
        <taxon>Hypsibioidea</taxon>
        <taxon>Ramazzottiidae</taxon>
        <taxon>Ramazzottius</taxon>
    </lineage>
</organism>
<evidence type="ECO:0000256" key="1">
    <source>
        <dbReference type="SAM" id="Coils"/>
    </source>
</evidence>
<evidence type="ECO:0000313" key="4">
    <source>
        <dbReference type="EMBL" id="GAU87794.1"/>
    </source>
</evidence>
<accession>A0A1D1UDB0</accession>
<dbReference type="EMBL" id="BDGG01000001">
    <property type="protein sequence ID" value="GAU87794.1"/>
    <property type="molecule type" value="Genomic_DNA"/>
</dbReference>
<keyword evidence="3" id="KW-1133">Transmembrane helix</keyword>
<evidence type="ECO:0000256" key="2">
    <source>
        <dbReference type="SAM" id="MobiDB-lite"/>
    </source>
</evidence>
<evidence type="ECO:0000313" key="5">
    <source>
        <dbReference type="Proteomes" id="UP000186922"/>
    </source>
</evidence>
<keyword evidence="5" id="KW-1185">Reference proteome</keyword>
<feature type="compositionally biased region" description="Acidic residues" evidence="2">
    <location>
        <begin position="240"/>
        <end position="249"/>
    </location>
</feature>
<name>A0A1D1UDB0_RAMVA</name>
<feature type="region of interest" description="Disordered" evidence="2">
    <location>
        <begin position="312"/>
        <end position="352"/>
    </location>
</feature>
<protein>
    <submittedName>
        <fullName evidence="4">Uncharacterized protein</fullName>
    </submittedName>
</protein>
<reference evidence="4 5" key="1">
    <citation type="journal article" date="2016" name="Nat. Commun.">
        <title>Extremotolerant tardigrade genome and improved radiotolerance of human cultured cells by tardigrade-unique protein.</title>
        <authorList>
            <person name="Hashimoto T."/>
            <person name="Horikawa D.D."/>
            <person name="Saito Y."/>
            <person name="Kuwahara H."/>
            <person name="Kozuka-Hata H."/>
            <person name="Shin-I T."/>
            <person name="Minakuchi Y."/>
            <person name="Ohishi K."/>
            <person name="Motoyama A."/>
            <person name="Aizu T."/>
            <person name="Enomoto A."/>
            <person name="Kondo K."/>
            <person name="Tanaka S."/>
            <person name="Hara Y."/>
            <person name="Koshikawa S."/>
            <person name="Sagara H."/>
            <person name="Miura T."/>
            <person name="Yokobori S."/>
            <person name="Miyagawa K."/>
            <person name="Suzuki Y."/>
            <person name="Kubo T."/>
            <person name="Oyama M."/>
            <person name="Kohara Y."/>
            <person name="Fujiyama A."/>
            <person name="Arakawa K."/>
            <person name="Katayama T."/>
            <person name="Toyoda A."/>
            <person name="Kunieda T."/>
        </authorList>
    </citation>
    <scope>NUCLEOTIDE SEQUENCE [LARGE SCALE GENOMIC DNA]</scope>
    <source>
        <strain evidence="4 5">YOKOZUNA-1</strain>
    </source>
</reference>
<dbReference type="AlphaFoldDB" id="A0A1D1UDB0"/>
<keyword evidence="3" id="KW-0812">Transmembrane</keyword>
<evidence type="ECO:0000256" key="3">
    <source>
        <dbReference type="SAM" id="Phobius"/>
    </source>
</evidence>
<feature type="transmembrane region" description="Helical" evidence="3">
    <location>
        <begin position="426"/>
        <end position="446"/>
    </location>
</feature>
<comment type="caution">
    <text evidence="4">The sequence shown here is derived from an EMBL/GenBank/DDBJ whole genome shotgun (WGS) entry which is preliminary data.</text>
</comment>
<feature type="region of interest" description="Disordered" evidence="2">
    <location>
        <begin position="193"/>
        <end position="264"/>
    </location>
</feature>